<dbReference type="SMART" id="SM00353">
    <property type="entry name" value="HLH"/>
    <property type="match status" value="1"/>
</dbReference>
<feature type="compositionally biased region" description="Polar residues" evidence="1">
    <location>
        <begin position="199"/>
        <end position="213"/>
    </location>
</feature>
<name>A0A2N1JD60_9BASI</name>
<dbReference type="EMBL" id="KZ454989">
    <property type="protein sequence ID" value="PKI84462.1"/>
    <property type="molecule type" value="Genomic_DNA"/>
</dbReference>
<dbReference type="SUPFAM" id="SSF47459">
    <property type="entry name" value="HLH, helix-loop-helix DNA-binding domain"/>
    <property type="match status" value="1"/>
</dbReference>
<evidence type="ECO:0000313" key="3">
    <source>
        <dbReference type="EMBL" id="PKI84462.1"/>
    </source>
</evidence>
<dbReference type="InterPro" id="IPR036638">
    <property type="entry name" value="HLH_DNA-bd_sf"/>
</dbReference>
<dbReference type="Gene3D" id="4.10.280.10">
    <property type="entry name" value="Helix-loop-helix DNA-binding domain"/>
    <property type="match status" value="1"/>
</dbReference>
<gene>
    <name evidence="3" type="ORF">MVES_001717</name>
</gene>
<organism evidence="3 4">
    <name type="scientific">Malassezia vespertilionis</name>
    <dbReference type="NCBI Taxonomy" id="2020962"/>
    <lineage>
        <taxon>Eukaryota</taxon>
        <taxon>Fungi</taxon>
        <taxon>Dikarya</taxon>
        <taxon>Basidiomycota</taxon>
        <taxon>Ustilaginomycotina</taxon>
        <taxon>Malasseziomycetes</taxon>
        <taxon>Malasseziales</taxon>
        <taxon>Malasseziaceae</taxon>
        <taxon>Malassezia</taxon>
    </lineage>
</organism>
<keyword evidence="4" id="KW-1185">Reference proteome</keyword>
<feature type="domain" description="BHLH" evidence="2">
    <location>
        <begin position="289"/>
        <end position="367"/>
    </location>
</feature>
<evidence type="ECO:0000313" key="4">
    <source>
        <dbReference type="Proteomes" id="UP000232875"/>
    </source>
</evidence>
<dbReference type="Pfam" id="PF00010">
    <property type="entry name" value="HLH"/>
    <property type="match status" value="1"/>
</dbReference>
<protein>
    <recommendedName>
        <fullName evidence="2">BHLH domain-containing protein</fullName>
    </recommendedName>
</protein>
<dbReference type="InterPro" id="IPR052099">
    <property type="entry name" value="Regulatory_TF_Diverse"/>
</dbReference>
<reference evidence="3 4" key="1">
    <citation type="submission" date="2017-10" db="EMBL/GenBank/DDBJ databases">
        <title>A novel species of cold-tolerant Malassezia isolated from bats.</title>
        <authorList>
            <person name="Lorch J.M."/>
            <person name="Palmer J.M."/>
            <person name="Vanderwolf K.J."/>
            <person name="Schmidt K.Z."/>
            <person name="Verant M.L."/>
            <person name="Weller T.J."/>
            <person name="Blehert D.S."/>
        </authorList>
    </citation>
    <scope>NUCLEOTIDE SEQUENCE [LARGE SCALE GENOMIC DNA]</scope>
    <source>
        <strain evidence="3 4">NWHC:44797-103</strain>
    </source>
</reference>
<evidence type="ECO:0000259" key="2">
    <source>
        <dbReference type="PROSITE" id="PS50888"/>
    </source>
</evidence>
<evidence type="ECO:0000256" key="1">
    <source>
        <dbReference type="SAM" id="MobiDB-lite"/>
    </source>
</evidence>
<proteinExistence type="predicted"/>
<dbReference type="InterPro" id="IPR011598">
    <property type="entry name" value="bHLH_dom"/>
</dbReference>
<feature type="region of interest" description="Disordered" evidence="1">
    <location>
        <begin position="247"/>
        <end position="289"/>
    </location>
</feature>
<feature type="compositionally biased region" description="Polar residues" evidence="1">
    <location>
        <begin position="92"/>
        <end position="103"/>
    </location>
</feature>
<feature type="region of interest" description="Disordered" evidence="1">
    <location>
        <begin position="71"/>
        <end position="114"/>
    </location>
</feature>
<feature type="region of interest" description="Disordered" evidence="1">
    <location>
        <begin position="320"/>
        <end position="339"/>
    </location>
</feature>
<dbReference type="OrthoDB" id="2133190at2759"/>
<feature type="compositionally biased region" description="Acidic residues" evidence="1">
    <location>
        <begin position="429"/>
        <end position="441"/>
    </location>
</feature>
<dbReference type="PROSITE" id="PS50888">
    <property type="entry name" value="BHLH"/>
    <property type="match status" value="1"/>
</dbReference>
<dbReference type="AlphaFoldDB" id="A0A2N1JD60"/>
<dbReference type="PANTHER" id="PTHR47336:SF2">
    <property type="entry name" value="TRANSCRIPTION FACTOR HMS1-RELATED"/>
    <property type="match status" value="1"/>
</dbReference>
<feature type="compositionally biased region" description="Polar residues" evidence="1">
    <location>
        <begin position="253"/>
        <end position="266"/>
    </location>
</feature>
<dbReference type="CDD" id="cd11399">
    <property type="entry name" value="bHLHzip_scHMS1_like"/>
    <property type="match status" value="1"/>
</dbReference>
<dbReference type="GO" id="GO:0046983">
    <property type="term" value="F:protein dimerization activity"/>
    <property type="evidence" value="ECO:0007669"/>
    <property type="project" value="InterPro"/>
</dbReference>
<accession>A0A2N1JD60</accession>
<feature type="compositionally biased region" description="Low complexity" evidence="1">
    <location>
        <begin position="73"/>
        <end position="83"/>
    </location>
</feature>
<dbReference type="Proteomes" id="UP000232875">
    <property type="component" value="Unassembled WGS sequence"/>
</dbReference>
<feature type="region of interest" description="Disordered" evidence="1">
    <location>
        <begin position="416"/>
        <end position="444"/>
    </location>
</feature>
<dbReference type="PANTHER" id="PTHR47336">
    <property type="entry name" value="TRANSCRIPTION FACTOR HMS1-RELATED"/>
    <property type="match status" value="1"/>
</dbReference>
<feature type="compositionally biased region" description="Low complexity" evidence="1">
    <location>
        <begin position="267"/>
        <end position="281"/>
    </location>
</feature>
<dbReference type="STRING" id="2020962.A0A2N1JD60"/>
<sequence>MDGEQWNLPLDMPGMGTVYTPDAVTNAKAVHHDPGTHSPKLWASVELPDMFLSNLFHGDYGLGDASHPEFAASVSGSSESDGSPKAFEDFMQGTSPDDTNTASPDGDAQHAPTPESVGIMRDEMLGATGGLLATQPFPGFAPLSDAPAVPNSVHDAAPAQATVSLESLFVPIMDMGKSQELVAQDVQPLPTIEMERQVSETPSSTSPGCSTDTGLPGMLHMAPGSNVNAHVALGCVRAFAEAQNSSSCASASQGTHSPTPSKSSTRPWRSNSASTSPSPQSGDANESWSKKVAHNVIERRYRSNINDRIAQLRHVVPALREMQPRTGQRRRRRGKAEQEQLVDGVAAATKMSKATVLTKATEYICHLKTREVELEREVSGMQMLLRSLDGGDDLLAAWSTEMERMHRLHPATYAAYGNQPPIASPSSVDDADDSDNEEQDLDTVPSKMPRYMFGAFVSFSFMGSTTDWGTETSTTAPFAPSHTRVLGASHQLLKRASSDSRWASHHYDHIPMLQLVIEILRNTALLFFFLCMAHALYGFLRRRRVQKGNRRAAQMQSQIDLHALMASPLERINAPTYASLDAARGAYHALQTILDVPPGALLVWTRILRAAAFSALQSVPFVSTAVLRYVHAHNDPAVLRMEKQAWLRRTEMELALDIQPSWSQRFLSLLALQSYLSLAPLCDADTLILAMAYSDLAKQTRWMQNSMLERAAHLWNTARARCVANKNENGMALIVAVPLDRACESMRSKATLRDAPLGNVLCALRHDDLLLFWATLLASMMRASTTWEAETNSLHARLRPAVLDVVRDKASLRRLSAQLANAANDLLPRTERDAEAVLVASGTLALVCGNVESARHCMQTLVRDAPSLSMTHQFIALVDGHDTTAPLRLTDSTDTLASVVLGWMRLQRAWCVSHHNESSSAYMRLSKDAQALQQLVSQSIWMGVGVTDKEQKLASAETRPSEKARKMTQAAWHQDNASEQVHKQALFSSLDVLMDHLVGITAHVQEHE</sequence>
<feature type="region of interest" description="Disordered" evidence="1">
    <location>
        <begin position="196"/>
        <end position="217"/>
    </location>
</feature>